<evidence type="ECO:0000313" key="2">
    <source>
        <dbReference type="Proteomes" id="UP000523821"/>
    </source>
</evidence>
<reference evidence="1 2" key="1">
    <citation type="submission" date="2020-08" db="EMBL/GenBank/DDBJ databases">
        <title>Genomic Encyclopedia of Type Strains, Phase IV (KMG-IV): sequencing the most valuable type-strain genomes for metagenomic binning, comparative biology and taxonomic classification.</title>
        <authorList>
            <person name="Goeker M."/>
        </authorList>
    </citation>
    <scope>NUCLEOTIDE SEQUENCE [LARGE SCALE GENOMIC DNA]</scope>
    <source>
        <strain evidence="1 2">DSM 16268</strain>
    </source>
</reference>
<dbReference type="EMBL" id="JACHOO010000004">
    <property type="protein sequence ID" value="MBB5753153.1"/>
    <property type="molecule type" value="Genomic_DNA"/>
</dbReference>
<evidence type="ECO:0000313" key="1">
    <source>
        <dbReference type="EMBL" id="MBB5753153.1"/>
    </source>
</evidence>
<gene>
    <name evidence="1" type="ORF">GGQ63_002219</name>
</gene>
<dbReference type="Proteomes" id="UP000523821">
    <property type="component" value="Unassembled WGS sequence"/>
</dbReference>
<comment type="caution">
    <text evidence="1">The sequence shown here is derived from an EMBL/GenBank/DDBJ whole genome shotgun (WGS) entry which is preliminary data.</text>
</comment>
<sequence length="147" mass="16457">MPEPQIHRLKPGYESLGLVIDFLTQEPPFARYAAGVLAAAVKYQLGENCHLALVEDGRLTGYLGWLMVTRTMGEAWIAGDLAEPRPVPHERADAIALTVIRVARPQSRPLLIGPFRRAMGERRIFYKRHYASGRKRLGALGVTAPWR</sequence>
<organism evidence="1 2">
    <name type="scientific">Prosthecomicrobium pneumaticum</name>
    <dbReference type="NCBI Taxonomy" id="81895"/>
    <lineage>
        <taxon>Bacteria</taxon>
        <taxon>Pseudomonadati</taxon>
        <taxon>Pseudomonadota</taxon>
        <taxon>Alphaproteobacteria</taxon>
        <taxon>Hyphomicrobiales</taxon>
        <taxon>Kaistiaceae</taxon>
        <taxon>Prosthecomicrobium</taxon>
    </lineage>
</organism>
<dbReference type="RefSeq" id="WP_183855696.1">
    <property type="nucleotide sequence ID" value="NZ_JACHOO010000004.1"/>
</dbReference>
<proteinExistence type="predicted"/>
<keyword evidence="2" id="KW-1185">Reference proteome</keyword>
<protein>
    <submittedName>
        <fullName evidence="1">Uncharacterized protein</fullName>
    </submittedName>
</protein>
<dbReference type="AlphaFoldDB" id="A0A7W9FM07"/>
<name>A0A7W9FM07_9HYPH</name>
<accession>A0A7W9FM07</accession>